<sequence>MRRTTGFVIAGLVVALLLAGVVSSFASGAPDGLDSASTRGCTVDAAGEITGGTCMAQGAKEHEVGGPFADYTFTGAGGDFAATAVSGVVGVLVTFALAGGLFWATRRRRAPAQ</sequence>
<dbReference type="EMBL" id="BOOY01000036">
    <property type="protein sequence ID" value="GIJ05785.1"/>
    <property type="molecule type" value="Genomic_DNA"/>
</dbReference>
<dbReference type="Pfam" id="PF13190">
    <property type="entry name" value="PDGLE"/>
    <property type="match status" value="1"/>
</dbReference>
<name>A0A8J3YDL5_9ACTN</name>
<feature type="chain" id="PRO_5035261019" evidence="7">
    <location>
        <begin position="27"/>
        <end position="113"/>
    </location>
</feature>
<evidence type="ECO:0000256" key="5">
    <source>
        <dbReference type="ARBA" id="ARBA00023136"/>
    </source>
</evidence>
<evidence type="ECO:0000256" key="2">
    <source>
        <dbReference type="ARBA" id="ARBA00022475"/>
    </source>
</evidence>
<dbReference type="GO" id="GO:0005886">
    <property type="term" value="C:plasma membrane"/>
    <property type="evidence" value="ECO:0007669"/>
    <property type="project" value="UniProtKB-SubCell"/>
</dbReference>
<comment type="subcellular location">
    <subcellularLocation>
        <location evidence="1">Cell membrane</location>
    </subcellularLocation>
</comment>
<feature type="transmembrane region" description="Helical" evidence="6">
    <location>
        <begin position="80"/>
        <end position="104"/>
    </location>
</feature>
<keyword evidence="7" id="KW-0732">Signal</keyword>
<evidence type="ECO:0000313" key="10">
    <source>
        <dbReference type="Proteomes" id="UP000652013"/>
    </source>
</evidence>
<keyword evidence="4 6" id="KW-1133">Transmembrane helix</keyword>
<protein>
    <submittedName>
        <fullName evidence="9">Membrane protein</fullName>
    </submittedName>
</protein>
<feature type="domain" description="PDGLE" evidence="8">
    <location>
        <begin position="6"/>
        <end position="107"/>
    </location>
</feature>
<dbReference type="InterPro" id="IPR025937">
    <property type="entry name" value="PDGLE_dom"/>
</dbReference>
<proteinExistence type="predicted"/>
<evidence type="ECO:0000256" key="4">
    <source>
        <dbReference type="ARBA" id="ARBA00022989"/>
    </source>
</evidence>
<evidence type="ECO:0000259" key="8">
    <source>
        <dbReference type="Pfam" id="PF13190"/>
    </source>
</evidence>
<gene>
    <name evidence="9" type="ORF">Sya03_51370</name>
</gene>
<organism evidence="9 10">
    <name type="scientific">Spirilliplanes yamanashiensis</name>
    <dbReference type="NCBI Taxonomy" id="42233"/>
    <lineage>
        <taxon>Bacteria</taxon>
        <taxon>Bacillati</taxon>
        <taxon>Actinomycetota</taxon>
        <taxon>Actinomycetes</taxon>
        <taxon>Micromonosporales</taxon>
        <taxon>Micromonosporaceae</taxon>
        <taxon>Spirilliplanes</taxon>
    </lineage>
</organism>
<evidence type="ECO:0000313" key="9">
    <source>
        <dbReference type="EMBL" id="GIJ05785.1"/>
    </source>
</evidence>
<accession>A0A8J3YDL5</accession>
<keyword evidence="10" id="KW-1185">Reference proteome</keyword>
<comment type="caution">
    <text evidence="9">The sequence shown here is derived from an EMBL/GenBank/DDBJ whole genome shotgun (WGS) entry which is preliminary data.</text>
</comment>
<dbReference type="AlphaFoldDB" id="A0A8J3YDL5"/>
<reference evidence="9" key="1">
    <citation type="submission" date="2021-01" db="EMBL/GenBank/DDBJ databases">
        <title>Whole genome shotgun sequence of Spirilliplanes yamanashiensis NBRC 15828.</title>
        <authorList>
            <person name="Komaki H."/>
            <person name="Tamura T."/>
        </authorList>
    </citation>
    <scope>NUCLEOTIDE SEQUENCE</scope>
    <source>
        <strain evidence="9">NBRC 15828</strain>
    </source>
</reference>
<dbReference type="Proteomes" id="UP000652013">
    <property type="component" value="Unassembled WGS sequence"/>
</dbReference>
<evidence type="ECO:0000256" key="1">
    <source>
        <dbReference type="ARBA" id="ARBA00004236"/>
    </source>
</evidence>
<keyword evidence="5 6" id="KW-0472">Membrane</keyword>
<keyword evidence="3 6" id="KW-0812">Transmembrane</keyword>
<evidence type="ECO:0000256" key="3">
    <source>
        <dbReference type="ARBA" id="ARBA00022692"/>
    </source>
</evidence>
<evidence type="ECO:0000256" key="6">
    <source>
        <dbReference type="SAM" id="Phobius"/>
    </source>
</evidence>
<feature type="signal peptide" evidence="7">
    <location>
        <begin position="1"/>
        <end position="26"/>
    </location>
</feature>
<evidence type="ECO:0000256" key="7">
    <source>
        <dbReference type="SAM" id="SignalP"/>
    </source>
</evidence>
<keyword evidence="2" id="KW-1003">Cell membrane</keyword>
<dbReference type="RefSeq" id="WP_203940975.1">
    <property type="nucleotide sequence ID" value="NZ_BAAAGJ010000003.1"/>
</dbReference>